<sequence>MDFPSGKILLVHFSYAIVGFIDRSNVYSYFRSKGKVADLSFTITVADYGLVKVREVVVSESSQSSAVQNPPPAPPVQPLAEPAAEPRETLEYKAVLQLEAWKETQEEIFASQ</sequence>
<proteinExistence type="predicted"/>
<dbReference type="GO" id="GO:0022027">
    <property type="term" value="P:interkinetic nuclear migration"/>
    <property type="evidence" value="ECO:0007669"/>
    <property type="project" value="TreeGrafter"/>
</dbReference>
<accession>A0A2G9RZK9</accession>
<dbReference type="PANTHER" id="PTHR21574">
    <property type="entry name" value="CENTROSOMAL PROTEIN OF 120 KDA"/>
    <property type="match status" value="1"/>
</dbReference>
<feature type="non-terminal residue" evidence="2">
    <location>
        <position position="112"/>
    </location>
</feature>
<feature type="region of interest" description="Disordered" evidence="1">
    <location>
        <begin position="61"/>
        <end position="83"/>
    </location>
</feature>
<protein>
    <submittedName>
        <fullName evidence="2">Uncharacterized protein</fullName>
    </submittedName>
</protein>
<evidence type="ECO:0000313" key="2">
    <source>
        <dbReference type="EMBL" id="PIO32641.1"/>
    </source>
</evidence>
<evidence type="ECO:0000313" key="3">
    <source>
        <dbReference type="Proteomes" id="UP000228934"/>
    </source>
</evidence>
<keyword evidence="3" id="KW-1185">Reference proteome</keyword>
<gene>
    <name evidence="2" type="ORF">AB205_0076810</name>
</gene>
<dbReference type="GO" id="GO:1903724">
    <property type="term" value="P:positive regulation of centriole elongation"/>
    <property type="evidence" value="ECO:0007669"/>
    <property type="project" value="TreeGrafter"/>
</dbReference>
<dbReference type="OrthoDB" id="332250at2759"/>
<reference evidence="3" key="1">
    <citation type="journal article" date="2017" name="Nat. Commun.">
        <title>The North American bullfrog draft genome provides insight into hormonal regulation of long noncoding RNA.</title>
        <authorList>
            <person name="Hammond S.A."/>
            <person name="Warren R.L."/>
            <person name="Vandervalk B.P."/>
            <person name="Kucuk E."/>
            <person name="Khan H."/>
            <person name="Gibb E.A."/>
            <person name="Pandoh P."/>
            <person name="Kirk H."/>
            <person name="Zhao Y."/>
            <person name="Jones M."/>
            <person name="Mungall A.J."/>
            <person name="Coope R."/>
            <person name="Pleasance S."/>
            <person name="Moore R.A."/>
            <person name="Holt R.A."/>
            <person name="Round J.M."/>
            <person name="Ohora S."/>
            <person name="Walle B.V."/>
            <person name="Veldhoen N."/>
            <person name="Helbing C.C."/>
            <person name="Birol I."/>
        </authorList>
    </citation>
    <scope>NUCLEOTIDE SEQUENCE [LARGE SCALE GENOMIC DNA]</scope>
</reference>
<name>A0A2G9RZK9_AQUCT</name>
<evidence type="ECO:0000256" key="1">
    <source>
        <dbReference type="SAM" id="MobiDB-lite"/>
    </source>
</evidence>
<dbReference type="GO" id="GO:0005813">
    <property type="term" value="C:centrosome"/>
    <property type="evidence" value="ECO:0007669"/>
    <property type="project" value="TreeGrafter"/>
</dbReference>
<dbReference type="AlphaFoldDB" id="A0A2G9RZK9"/>
<dbReference type="PANTHER" id="PTHR21574:SF0">
    <property type="entry name" value="CENTROSOMAL PROTEIN OF 120 KDA"/>
    <property type="match status" value="1"/>
</dbReference>
<dbReference type="InterPro" id="IPR039893">
    <property type="entry name" value="CEP120-like"/>
</dbReference>
<dbReference type="EMBL" id="KV930851">
    <property type="protein sequence ID" value="PIO32641.1"/>
    <property type="molecule type" value="Genomic_DNA"/>
</dbReference>
<organism evidence="2 3">
    <name type="scientific">Aquarana catesbeiana</name>
    <name type="common">American bullfrog</name>
    <name type="synonym">Rana catesbeiana</name>
    <dbReference type="NCBI Taxonomy" id="8400"/>
    <lineage>
        <taxon>Eukaryota</taxon>
        <taxon>Metazoa</taxon>
        <taxon>Chordata</taxon>
        <taxon>Craniata</taxon>
        <taxon>Vertebrata</taxon>
        <taxon>Euteleostomi</taxon>
        <taxon>Amphibia</taxon>
        <taxon>Batrachia</taxon>
        <taxon>Anura</taxon>
        <taxon>Neobatrachia</taxon>
        <taxon>Ranoidea</taxon>
        <taxon>Ranidae</taxon>
        <taxon>Aquarana</taxon>
    </lineage>
</organism>
<dbReference type="Proteomes" id="UP000228934">
    <property type="component" value="Unassembled WGS sequence"/>
</dbReference>